<dbReference type="EMBL" id="CP073754">
    <property type="protein sequence ID" value="QWF69667.1"/>
    <property type="molecule type" value="Genomic_DNA"/>
</dbReference>
<protein>
    <submittedName>
        <fullName evidence="1">Uncharacterized protein</fullName>
    </submittedName>
</protein>
<reference evidence="1" key="1">
    <citation type="submission" date="2021-04" db="EMBL/GenBank/DDBJ databases">
        <title>Draft genome sequence data of methanotrophic Methylovulum sp. strain S1L and Methylomonas sp. strain S2AM isolated from boreal lake water columns.</title>
        <authorList>
            <person name="Rissanen A.J."/>
            <person name="Mangayil R."/>
            <person name="Svenning M.M."/>
            <person name="Khanongnuch R."/>
        </authorList>
    </citation>
    <scope>NUCLEOTIDE SEQUENCE</scope>
    <source>
        <strain evidence="1">S2AM</strain>
    </source>
</reference>
<dbReference type="RefSeq" id="WP_215580004.1">
    <property type="nucleotide sequence ID" value="NZ_CP073754.1"/>
</dbReference>
<evidence type="ECO:0000313" key="2">
    <source>
        <dbReference type="Proteomes" id="UP000676649"/>
    </source>
</evidence>
<accession>A0A975MKV5</accession>
<dbReference type="Proteomes" id="UP000676649">
    <property type="component" value="Chromosome"/>
</dbReference>
<dbReference type="AlphaFoldDB" id="A0A975MKV5"/>
<proteinExistence type="predicted"/>
<organism evidence="1 2">
    <name type="scientific">Methylomonas paludis</name>
    <dbReference type="NCBI Taxonomy" id="1173101"/>
    <lineage>
        <taxon>Bacteria</taxon>
        <taxon>Pseudomonadati</taxon>
        <taxon>Pseudomonadota</taxon>
        <taxon>Gammaproteobacteria</taxon>
        <taxon>Methylococcales</taxon>
        <taxon>Methylococcaceae</taxon>
        <taxon>Methylomonas</taxon>
    </lineage>
</organism>
<evidence type="ECO:0000313" key="1">
    <source>
        <dbReference type="EMBL" id="QWF69667.1"/>
    </source>
</evidence>
<keyword evidence="2" id="KW-1185">Reference proteome</keyword>
<name>A0A975MKV5_9GAMM</name>
<dbReference type="KEGG" id="mpad:KEF85_09785"/>
<gene>
    <name evidence="1" type="ORF">KEF85_09785</name>
</gene>
<sequence length="160" mass="19187">MNCQYFFDIPVYRLTKEAYEAQRQAYIEANCKTDNINLKDYHFNKFGGCWRYNEIIGYIRLHFLGDQIRGEYFRIKAKRITKTRKKTFEFDTWNLAPEIGLTDLTPELEVSQLTNDQIYSVVKEYIDECRKELSKHSYIDTEVFDNIGEFIDWVGLYKGR</sequence>